<keyword evidence="2" id="KW-0472">Membrane</keyword>
<dbReference type="SUPFAM" id="SSF55073">
    <property type="entry name" value="Nucleotide cyclase"/>
    <property type="match status" value="1"/>
</dbReference>
<dbReference type="Pfam" id="PF13426">
    <property type="entry name" value="PAS_9"/>
    <property type="match status" value="2"/>
</dbReference>
<dbReference type="PROSITE" id="PS50887">
    <property type="entry name" value="GGDEF"/>
    <property type="match status" value="1"/>
</dbReference>
<keyword evidence="2" id="KW-1133">Transmembrane helix</keyword>
<dbReference type="AlphaFoldDB" id="A0A1N6UMY3"/>
<dbReference type="SMART" id="SM00065">
    <property type="entry name" value="GAF"/>
    <property type="match status" value="2"/>
</dbReference>
<dbReference type="InterPro" id="IPR003018">
    <property type="entry name" value="GAF"/>
</dbReference>
<name>A0A1N6UMY3_9GAMM</name>
<dbReference type="PANTHER" id="PTHR44757">
    <property type="entry name" value="DIGUANYLATE CYCLASE DGCP"/>
    <property type="match status" value="1"/>
</dbReference>
<keyword evidence="2" id="KW-0812">Transmembrane</keyword>
<organism evidence="8 9">
    <name type="scientific">Marinobacterium stanieri</name>
    <dbReference type="NCBI Taxonomy" id="49186"/>
    <lineage>
        <taxon>Bacteria</taxon>
        <taxon>Pseudomonadati</taxon>
        <taxon>Pseudomonadota</taxon>
        <taxon>Gammaproteobacteria</taxon>
        <taxon>Oceanospirillales</taxon>
        <taxon>Oceanospirillaceae</taxon>
        <taxon>Marinobacterium</taxon>
    </lineage>
</organism>
<comment type="cofactor">
    <cofactor evidence="1">
        <name>Mg(2+)</name>
        <dbReference type="ChEBI" id="CHEBI:18420"/>
    </cofactor>
</comment>
<dbReference type="CDD" id="cd00130">
    <property type="entry name" value="PAS"/>
    <property type="match status" value="3"/>
</dbReference>
<dbReference type="Gene3D" id="3.30.70.270">
    <property type="match status" value="1"/>
</dbReference>
<dbReference type="SMART" id="SM00052">
    <property type="entry name" value="EAL"/>
    <property type="match status" value="1"/>
</dbReference>
<dbReference type="NCBIfam" id="TIGR00229">
    <property type="entry name" value="sensory_box"/>
    <property type="match status" value="2"/>
</dbReference>
<feature type="domain" description="GGDEF" evidence="7">
    <location>
        <begin position="837"/>
        <end position="971"/>
    </location>
</feature>
<dbReference type="InterPro" id="IPR029787">
    <property type="entry name" value="Nucleotide_cyclase"/>
</dbReference>
<dbReference type="Gene3D" id="3.30.450.20">
    <property type="entry name" value="PAS domain"/>
    <property type="match status" value="3"/>
</dbReference>
<dbReference type="PROSITE" id="PS50883">
    <property type="entry name" value="EAL"/>
    <property type="match status" value="1"/>
</dbReference>
<dbReference type="InterPro" id="IPR000700">
    <property type="entry name" value="PAS-assoc_C"/>
</dbReference>
<evidence type="ECO:0000256" key="1">
    <source>
        <dbReference type="ARBA" id="ARBA00001946"/>
    </source>
</evidence>
<feature type="transmembrane region" description="Helical" evidence="2">
    <location>
        <begin position="187"/>
        <end position="205"/>
    </location>
</feature>
<dbReference type="Gene3D" id="2.10.70.100">
    <property type="match status" value="1"/>
</dbReference>
<keyword evidence="9" id="KW-1185">Reference proteome</keyword>
<dbReference type="Proteomes" id="UP000186895">
    <property type="component" value="Unassembled WGS sequence"/>
</dbReference>
<dbReference type="PROSITE" id="PS50112">
    <property type="entry name" value="PAS"/>
    <property type="match status" value="2"/>
</dbReference>
<evidence type="ECO:0000256" key="3">
    <source>
        <dbReference type="SAM" id="SignalP"/>
    </source>
</evidence>
<feature type="domain" description="PAS" evidence="4">
    <location>
        <begin position="41"/>
        <end position="84"/>
    </location>
</feature>
<accession>A0A1N6UMY3</accession>
<dbReference type="PROSITE" id="PS50113">
    <property type="entry name" value="PAC"/>
    <property type="match status" value="1"/>
</dbReference>
<dbReference type="Pfam" id="PF00563">
    <property type="entry name" value="EAL"/>
    <property type="match status" value="1"/>
</dbReference>
<feature type="domain" description="PAS" evidence="4">
    <location>
        <begin position="680"/>
        <end position="736"/>
    </location>
</feature>
<dbReference type="Gene3D" id="3.30.450.40">
    <property type="match status" value="2"/>
</dbReference>
<proteinExistence type="predicted"/>
<dbReference type="CDD" id="cd01948">
    <property type="entry name" value="EAL"/>
    <property type="match status" value="1"/>
</dbReference>
<dbReference type="SMART" id="SM00091">
    <property type="entry name" value="PAS"/>
    <property type="match status" value="3"/>
</dbReference>
<dbReference type="InterPro" id="IPR013655">
    <property type="entry name" value="PAS_fold_3"/>
</dbReference>
<dbReference type="InterPro" id="IPR029016">
    <property type="entry name" value="GAF-like_dom_sf"/>
</dbReference>
<dbReference type="EMBL" id="FTMN01000007">
    <property type="protein sequence ID" value="SIQ66656.1"/>
    <property type="molecule type" value="Genomic_DNA"/>
</dbReference>
<dbReference type="Pfam" id="PF01590">
    <property type="entry name" value="GAF"/>
    <property type="match status" value="2"/>
</dbReference>
<gene>
    <name evidence="8" type="ORF">SAMN05421647_10799</name>
</gene>
<dbReference type="InterPro" id="IPR000160">
    <property type="entry name" value="GGDEF_dom"/>
</dbReference>
<dbReference type="SMART" id="SM00086">
    <property type="entry name" value="PAC"/>
    <property type="match status" value="3"/>
</dbReference>
<dbReference type="GO" id="GO:0003824">
    <property type="term" value="F:catalytic activity"/>
    <property type="evidence" value="ECO:0007669"/>
    <property type="project" value="UniProtKB-ARBA"/>
</dbReference>
<dbReference type="InterPro" id="IPR052155">
    <property type="entry name" value="Biofilm_reg_signaling"/>
</dbReference>
<dbReference type="InterPro" id="IPR035965">
    <property type="entry name" value="PAS-like_dom_sf"/>
</dbReference>
<evidence type="ECO:0000259" key="4">
    <source>
        <dbReference type="PROSITE" id="PS50112"/>
    </source>
</evidence>
<feature type="chain" id="PRO_5012071384" evidence="3">
    <location>
        <begin position="36"/>
        <end position="1241"/>
    </location>
</feature>
<dbReference type="NCBIfam" id="TIGR00254">
    <property type="entry name" value="GGDEF"/>
    <property type="match status" value="1"/>
</dbReference>
<dbReference type="InterPro" id="IPR035919">
    <property type="entry name" value="EAL_sf"/>
</dbReference>
<dbReference type="STRING" id="49186.SAMN05421647_10799"/>
<evidence type="ECO:0000313" key="9">
    <source>
        <dbReference type="Proteomes" id="UP000186895"/>
    </source>
</evidence>
<dbReference type="CDD" id="cd01949">
    <property type="entry name" value="GGDEF"/>
    <property type="match status" value="1"/>
</dbReference>
<evidence type="ECO:0000259" key="6">
    <source>
        <dbReference type="PROSITE" id="PS50883"/>
    </source>
</evidence>
<dbReference type="Gene3D" id="3.20.20.450">
    <property type="entry name" value="EAL domain"/>
    <property type="match status" value="1"/>
</dbReference>
<feature type="domain" description="PAC" evidence="5">
    <location>
        <begin position="753"/>
        <end position="805"/>
    </location>
</feature>
<evidence type="ECO:0000256" key="2">
    <source>
        <dbReference type="SAM" id="Phobius"/>
    </source>
</evidence>
<keyword evidence="3" id="KW-0732">Signal</keyword>
<sequence>MYFSALGRRLAPRKLLTSCLALLTLLLSMPSLALADHYSSQGPEFSQVFHDADLPMLLIDPEAGSIAEANAAAERFYGYTRSELQSMSIQQINTFTPQQVKEERALAASEGRNFFIFRHRLANGDIKTVEVHSRPYRFDGKPLLYSIINDITPGRYQQAELWHYQERLEQMVDAQVREIEESRQQQFMYLAIGLLIQAAVILILFRNIRRRRALERQTKKINRALEENRLQLEAAQRIARVGSWQLNQQNQTMACSTQMLEILELDTDDPHRVYTEAWLRVHPEDLDLVRAEVDKAIDEQGEYELEHRLLMENGLVKHIHVRGECLDTSEGVVLMGTVQDVTRQHAVTHALTALATEYAPLSGEDFYRAVCQHLSETLGLEYVFVGRLMPNQQAVEVITGCTPEGDMRGFKYSLNGTPCSNVMKSAHSVHACGIQASYPEDALLQDMSIESYIGSSLLDKQGQPIGILVGLGCQPLKQEVLAQELLKVFVDRVCAEMQRSLAEQQIEKIDAYREIVLRFSNRFINLSLPEVDQAISQALQEIGEFIGSDNCYLFAYDFQAGTFSMTHEWCNGSMLSWRDRLQDLPISSMPSWAERHSRGETISIPDVDQMEETFVADIVRERGIKSFIDEPLMNSGECIGFVGVSSSHEKQAFSEETVQLLKLFAGLLTNIRKRRHAEGQLRLSASVFDNADESIMITDTECRIIRVNDAFTRTTGYSEAEVKGLDPIFMNVHHTEPGFMKQVWQRLRAYGAWKGEVWNRHREGERYAVLQKINAFHDEEGELQGYVSLMSDITTLKNQQHQLERIAHFDALTGLPNRTLLADRMQQAIALANRNHTQIAILFIDLDGFKAVNDTHSHSVGDELLVQVSNRMKKVMRDEDTLARIGGDEFVAVLMNLEQTEDSLPVIRRLLNSVADPIHIKELELKVSASVGVAFYPQQENLDADQLLRQADQAMYQAKQAGKNRYQMFDVERDLALRSQNDNLARFRQALDQSELVLHYQPKVNMRTGQVVGCEALIRWQHPEQGLLPPASFLPAIENHPLSVDVGQWVLENALNQILAWREQGLEIPVSVNIDAIHLQRSDFVDTLRTLLAEHPSIRAGDLELEILETTALEDVEHVSAIIEECSQLGVGFALDDFGTGYSSLTYLKRLPAQLLKIDRSFVRDMLVDPDDLAILKGVIQLAGAFRREVIAEGVETEAHFRELLALGCDLGQGYAIARPMPADDMPAWHEQWQRSHQADG</sequence>
<dbReference type="RefSeq" id="WP_076463894.1">
    <property type="nucleotide sequence ID" value="NZ_FTMN01000007.1"/>
</dbReference>
<dbReference type="SUPFAM" id="SSF141868">
    <property type="entry name" value="EAL domain-like"/>
    <property type="match status" value="1"/>
</dbReference>
<evidence type="ECO:0000259" key="7">
    <source>
        <dbReference type="PROSITE" id="PS50887"/>
    </source>
</evidence>
<feature type="signal peptide" evidence="3">
    <location>
        <begin position="1"/>
        <end position="35"/>
    </location>
</feature>
<dbReference type="PANTHER" id="PTHR44757:SF2">
    <property type="entry name" value="BIOFILM ARCHITECTURE MAINTENANCE PROTEIN MBAA"/>
    <property type="match status" value="1"/>
</dbReference>
<dbReference type="SUPFAM" id="SSF55781">
    <property type="entry name" value="GAF domain-like"/>
    <property type="match status" value="2"/>
</dbReference>
<dbReference type="SMART" id="SM00267">
    <property type="entry name" value="GGDEF"/>
    <property type="match status" value="1"/>
</dbReference>
<evidence type="ECO:0000313" key="8">
    <source>
        <dbReference type="EMBL" id="SIQ66656.1"/>
    </source>
</evidence>
<dbReference type="eggNOG" id="COG5001">
    <property type="taxonomic scope" value="Bacteria"/>
</dbReference>
<dbReference type="InterPro" id="IPR000014">
    <property type="entry name" value="PAS"/>
</dbReference>
<dbReference type="InterPro" id="IPR001610">
    <property type="entry name" value="PAC"/>
</dbReference>
<dbReference type="InterPro" id="IPR043128">
    <property type="entry name" value="Rev_trsase/Diguanyl_cyclase"/>
</dbReference>
<dbReference type="FunFam" id="3.30.70.270:FF:000001">
    <property type="entry name" value="Diguanylate cyclase domain protein"/>
    <property type="match status" value="1"/>
</dbReference>
<dbReference type="Pfam" id="PF00990">
    <property type="entry name" value="GGDEF"/>
    <property type="match status" value="1"/>
</dbReference>
<feature type="domain" description="EAL" evidence="6">
    <location>
        <begin position="980"/>
        <end position="1234"/>
    </location>
</feature>
<dbReference type="InterPro" id="IPR001633">
    <property type="entry name" value="EAL_dom"/>
</dbReference>
<dbReference type="SUPFAM" id="SSF55785">
    <property type="entry name" value="PYP-like sensor domain (PAS domain)"/>
    <property type="match status" value="3"/>
</dbReference>
<reference evidence="8 9" key="1">
    <citation type="submission" date="2017-01" db="EMBL/GenBank/DDBJ databases">
        <authorList>
            <person name="Mah S.A."/>
            <person name="Swanson W.J."/>
            <person name="Moy G.W."/>
            <person name="Vacquier V.D."/>
        </authorList>
    </citation>
    <scope>NUCLEOTIDE SEQUENCE [LARGE SCALE GENOMIC DNA]</scope>
    <source>
        <strain evidence="8 9">DSM 7027</strain>
    </source>
</reference>
<protein>
    <submittedName>
        <fullName evidence="8">PAS domain S-box-containing protein/diguanylate cyclase (GGDEF) domain-containing protein</fullName>
    </submittedName>
</protein>
<dbReference type="Pfam" id="PF08447">
    <property type="entry name" value="PAS_3"/>
    <property type="match status" value="1"/>
</dbReference>
<evidence type="ECO:0000259" key="5">
    <source>
        <dbReference type="PROSITE" id="PS50113"/>
    </source>
</evidence>